<protein>
    <submittedName>
        <fullName evidence="1">Uncharacterized protein</fullName>
    </submittedName>
</protein>
<name>A0A0E9SW00_ANGAN</name>
<evidence type="ECO:0000313" key="1">
    <source>
        <dbReference type="EMBL" id="JAH44815.1"/>
    </source>
</evidence>
<organism evidence="1">
    <name type="scientific">Anguilla anguilla</name>
    <name type="common">European freshwater eel</name>
    <name type="synonym">Muraena anguilla</name>
    <dbReference type="NCBI Taxonomy" id="7936"/>
    <lineage>
        <taxon>Eukaryota</taxon>
        <taxon>Metazoa</taxon>
        <taxon>Chordata</taxon>
        <taxon>Craniata</taxon>
        <taxon>Vertebrata</taxon>
        <taxon>Euteleostomi</taxon>
        <taxon>Actinopterygii</taxon>
        <taxon>Neopterygii</taxon>
        <taxon>Teleostei</taxon>
        <taxon>Anguilliformes</taxon>
        <taxon>Anguillidae</taxon>
        <taxon>Anguilla</taxon>
    </lineage>
</organism>
<accession>A0A0E9SW00</accession>
<dbReference type="AlphaFoldDB" id="A0A0E9SW00"/>
<reference evidence="1" key="1">
    <citation type="submission" date="2014-11" db="EMBL/GenBank/DDBJ databases">
        <authorList>
            <person name="Amaro Gonzalez C."/>
        </authorList>
    </citation>
    <scope>NUCLEOTIDE SEQUENCE</scope>
</reference>
<reference evidence="1" key="2">
    <citation type="journal article" date="2015" name="Fish Shellfish Immunol.">
        <title>Early steps in the European eel (Anguilla anguilla)-Vibrio vulnificus interaction in the gills: Role of the RtxA13 toxin.</title>
        <authorList>
            <person name="Callol A."/>
            <person name="Pajuelo D."/>
            <person name="Ebbesson L."/>
            <person name="Teles M."/>
            <person name="MacKenzie S."/>
            <person name="Amaro C."/>
        </authorList>
    </citation>
    <scope>NUCLEOTIDE SEQUENCE</scope>
</reference>
<dbReference type="EMBL" id="GBXM01063762">
    <property type="protein sequence ID" value="JAH44815.1"/>
    <property type="molecule type" value="Transcribed_RNA"/>
</dbReference>
<sequence length="42" mass="5210">MCHWYTWKNVHLGRKYTEKLWIPRSATYPECHLSFLDVDRDL</sequence>
<proteinExistence type="predicted"/>